<dbReference type="EMBL" id="LAZR01009140">
    <property type="protein sequence ID" value="KKM74446.1"/>
    <property type="molecule type" value="Genomic_DNA"/>
</dbReference>
<gene>
    <name evidence="1" type="ORF">LCGC14_1400230</name>
</gene>
<organism evidence="1">
    <name type="scientific">marine sediment metagenome</name>
    <dbReference type="NCBI Taxonomy" id="412755"/>
    <lineage>
        <taxon>unclassified sequences</taxon>
        <taxon>metagenomes</taxon>
        <taxon>ecological metagenomes</taxon>
    </lineage>
</organism>
<reference evidence="1" key="1">
    <citation type="journal article" date="2015" name="Nature">
        <title>Complex archaea that bridge the gap between prokaryotes and eukaryotes.</title>
        <authorList>
            <person name="Spang A."/>
            <person name="Saw J.H."/>
            <person name="Jorgensen S.L."/>
            <person name="Zaremba-Niedzwiedzka K."/>
            <person name="Martijn J."/>
            <person name="Lind A.E."/>
            <person name="van Eijk R."/>
            <person name="Schleper C."/>
            <person name="Guy L."/>
            <person name="Ettema T.J."/>
        </authorList>
    </citation>
    <scope>NUCLEOTIDE SEQUENCE</scope>
</reference>
<name>A0A0F9KI81_9ZZZZ</name>
<proteinExistence type="predicted"/>
<evidence type="ECO:0000313" key="1">
    <source>
        <dbReference type="EMBL" id="KKM74446.1"/>
    </source>
</evidence>
<comment type="caution">
    <text evidence="1">The sequence shown here is derived from an EMBL/GenBank/DDBJ whole genome shotgun (WGS) entry which is preliminary data.</text>
</comment>
<accession>A0A0F9KI81</accession>
<protein>
    <submittedName>
        <fullName evidence="1">Uncharacterized protein</fullName>
    </submittedName>
</protein>
<dbReference type="AlphaFoldDB" id="A0A0F9KI81"/>
<sequence length="153" mass="15850">MGVHLVTFQITDAGGNSKSIVIPCPDTATYTEIAAFVLEVDSLIDACISGIITNAQVMMSCPIDGGLNPTPADDMLVIDGGLLGFSATGTAYRSGLYIPTYANSLMGNDKDIPNTGATAALVTALIGGVNIDVSDKFENHLDAFLSGAKVHRK</sequence>